<name>A0AAD9U9G3_9ROSI</name>
<gene>
    <name evidence="1" type="ORF">Ddye_017314</name>
</gene>
<keyword evidence="2" id="KW-1185">Reference proteome</keyword>
<comment type="caution">
    <text evidence="1">The sequence shown here is derived from an EMBL/GenBank/DDBJ whole genome shotgun (WGS) entry which is preliminary data.</text>
</comment>
<evidence type="ECO:0000313" key="2">
    <source>
        <dbReference type="Proteomes" id="UP001280121"/>
    </source>
</evidence>
<evidence type="ECO:0000313" key="1">
    <source>
        <dbReference type="EMBL" id="KAK2649825.1"/>
    </source>
</evidence>
<reference evidence="1" key="1">
    <citation type="journal article" date="2023" name="Plant J.">
        <title>Genome sequences and population genomics provide insights into the demographic history, inbreeding, and mutation load of two 'living fossil' tree species of Dipteronia.</title>
        <authorList>
            <person name="Feng Y."/>
            <person name="Comes H.P."/>
            <person name="Chen J."/>
            <person name="Zhu S."/>
            <person name="Lu R."/>
            <person name="Zhang X."/>
            <person name="Li P."/>
            <person name="Qiu J."/>
            <person name="Olsen K.M."/>
            <person name="Qiu Y."/>
        </authorList>
    </citation>
    <scope>NUCLEOTIDE SEQUENCE</scope>
    <source>
        <strain evidence="1">KIB01</strain>
    </source>
</reference>
<dbReference type="EMBL" id="JANJYI010000005">
    <property type="protein sequence ID" value="KAK2649825.1"/>
    <property type="molecule type" value="Genomic_DNA"/>
</dbReference>
<dbReference type="AlphaFoldDB" id="A0AAD9U9G3"/>
<organism evidence="1 2">
    <name type="scientific">Dipteronia dyeriana</name>
    <dbReference type="NCBI Taxonomy" id="168575"/>
    <lineage>
        <taxon>Eukaryota</taxon>
        <taxon>Viridiplantae</taxon>
        <taxon>Streptophyta</taxon>
        <taxon>Embryophyta</taxon>
        <taxon>Tracheophyta</taxon>
        <taxon>Spermatophyta</taxon>
        <taxon>Magnoliopsida</taxon>
        <taxon>eudicotyledons</taxon>
        <taxon>Gunneridae</taxon>
        <taxon>Pentapetalae</taxon>
        <taxon>rosids</taxon>
        <taxon>malvids</taxon>
        <taxon>Sapindales</taxon>
        <taxon>Sapindaceae</taxon>
        <taxon>Hippocastanoideae</taxon>
        <taxon>Acereae</taxon>
        <taxon>Dipteronia</taxon>
    </lineage>
</organism>
<dbReference type="Proteomes" id="UP001280121">
    <property type="component" value="Unassembled WGS sequence"/>
</dbReference>
<sequence>MDTTILNFIIGQHGSATTVIGIGLALVTYAVHLQCKERLIAIHIAQNEAIDLDSVLAKRIPSSS</sequence>
<protein>
    <submittedName>
        <fullName evidence="1">Uncharacterized protein</fullName>
    </submittedName>
</protein>
<accession>A0AAD9U9G3</accession>
<proteinExistence type="predicted"/>